<dbReference type="Proteomes" id="UP001595386">
    <property type="component" value="Unassembled WGS sequence"/>
</dbReference>
<accession>A0ABV7B1G6</accession>
<name>A0ABV7B1G6_9GAMM</name>
<dbReference type="Pfam" id="PF08388">
    <property type="entry name" value="GIIM"/>
    <property type="match status" value="1"/>
</dbReference>
<evidence type="ECO:0000313" key="3">
    <source>
        <dbReference type="Proteomes" id="UP001595386"/>
    </source>
</evidence>
<dbReference type="RefSeq" id="WP_379754200.1">
    <property type="nucleotide sequence ID" value="NZ_JBHRSQ010000006.1"/>
</dbReference>
<evidence type="ECO:0000313" key="2">
    <source>
        <dbReference type="EMBL" id="MFC2990929.1"/>
    </source>
</evidence>
<proteinExistence type="predicted"/>
<keyword evidence="3" id="KW-1185">Reference proteome</keyword>
<feature type="domain" description="Group II intron maturase-specific" evidence="1">
    <location>
        <begin position="2"/>
        <end position="33"/>
    </location>
</feature>
<evidence type="ECO:0000259" key="1">
    <source>
        <dbReference type="Pfam" id="PF08388"/>
    </source>
</evidence>
<organism evidence="2 3">
    <name type="scientific">Halomonas tibetensis</name>
    <dbReference type="NCBI Taxonomy" id="2259590"/>
    <lineage>
        <taxon>Bacteria</taxon>
        <taxon>Pseudomonadati</taxon>
        <taxon>Pseudomonadota</taxon>
        <taxon>Gammaproteobacteria</taxon>
        <taxon>Oceanospirillales</taxon>
        <taxon>Halomonadaceae</taxon>
        <taxon>Halomonas</taxon>
    </lineage>
</organism>
<dbReference type="EMBL" id="JBHRSQ010000006">
    <property type="protein sequence ID" value="MFC2990929.1"/>
    <property type="molecule type" value="Genomic_DNA"/>
</dbReference>
<comment type="caution">
    <text evidence="2">The sequence shown here is derived from an EMBL/GenBank/DDBJ whole genome shotgun (WGS) entry which is preliminary data.</text>
</comment>
<sequence length="91" mass="10753">MKRPLEALDGWIRRRLRCLIWRQWKRPTTRRRKLLALGLDDQRAWKSAGNGRGAWWNAGTSHMNQALPRKWFNGLGLISVLDTVRWLSRSS</sequence>
<dbReference type="InterPro" id="IPR013597">
    <property type="entry name" value="Mat_intron_G2"/>
</dbReference>
<gene>
    <name evidence="2" type="ORF">ACFODV_02660</name>
</gene>
<reference evidence="3" key="1">
    <citation type="journal article" date="2019" name="Int. J. Syst. Evol. Microbiol.">
        <title>The Global Catalogue of Microorganisms (GCM) 10K type strain sequencing project: providing services to taxonomists for standard genome sequencing and annotation.</title>
        <authorList>
            <consortium name="The Broad Institute Genomics Platform"/>
            <consortium name="The Broad Institute Genome Sequencing Center for Infectious Disease"/>
            <person name="Wu L."/>
            <person name="Ma J."/>
        </authorList>
    </citation>
    <scope>NUCLEOTIDE SEQUENCE [LARGE SCALE GENOMIC DNA]</scope>
    <source>
        <strain evidence="3">KCTC 52660</strain>
    </source>
</reference>
<protein>
    <submittedName>
        <fullName evidence="2">Group II intron maturase-specific domain-containing protein</fullName>
    </submittedName>
</protein>